<protein>
    <submittedName>
        <fullName evidence="1">Uncharacterized protein</fullName>
    </submittedName>
</protein>
<sequence length="164" mass="17536">WPSGPARTRTAGASDRPRIPAAPLFRAMVLNKLSALMGPPALAPEDVSAPHELSEALSIWSREAAHAASRGARAAAYAMEQADVARSTATQARDMLGEIQESPCFAHADPSTTPPDASLAGLGGRASLPALALVGCRLAQRRQARPHWRRRVRRAWRHAHGAFL</sequence>
<evidence type="ECO:0000313" key="2">
    <source>
        <dbReference type="Proteomes" id="UP001189429"/>
    </source>
</evidence>
<gene>
    <name evidence="1" type="ORF">PCOR1329_LOCUS1102</name>
</gene>
<dbReference type="EMBL" id="CAUYUJ010000259">
    <property type="protein sequence ID" value="CAK0789570.1"/>
    <property type="molecule type" value="Genomic_DNA"/>
</dbReference>
<comment type="caution">
    <text evidence="1">The sequence shown here is derived from an EMBL/GenBank/DDBJ whole genome shotgun (WGS) entry which is preliminary data.</text>
</comment>
<keyword evidence="2" id="KW-1185">Reference proteome</keyword>
<name>A0ABN9PBJ6_9DINO</name>
<feature type="non-terminal residue" evidence="1">
    <location>
        <position position="1"/>
    </location>
</feature>
<reference evidence="1" key="1">
    <citation type="submission" date="2023-10" db="EMBL/GenBank/DDBJ databases">
        <authorList>
            <person name="Chen Y."/>
            <person name="Shah S."/>
            <person name="Dougan E. K."/>
            <person name="Thang M."/>
            <person name="Chan C."/>
        </authorList>
    </citation>
    <scope>NUCLEOTIDE SEQUENCE [LARGE SCALE GENOMIC DNA]</scope>
</reference>
<proteinExistence type="predicted"/>
<dbReference type="Proteomes" id="UP001189429">
    <property type="component" value="Unassembled WGS sequence"/>
</dbReference>
<evidence type="ECO:0000313" key="1">
    <source>
        <dbReference type="EMBL" id="CAK0789570.1"/>
    </source>
</evidence>
<organism evidence="1 2">
    <name type="scientific">Prorocentrum cordatum</name>
    <dbReference type="NCBI Taxonomy" id="2364126"/>
    <lineage>
        <taxon>Eukaryota</taxon>
        <taxon>Sar</taxon>
        <taxon>Alveolata</taxon>
        <taxon>Dinophyceae</taxon>
        <taxon>Prorocentrales</taxon>
        <taxon>Prorocentraceae</taxon>
        <taxon>Prorocentrum</taxon>
    </lineage>
</organism>
<accession>A0ABN9PBJ6</accession>